<organism evidence="1 2">
    <name type="scientific">Phytophthora infestans</name>
    <name type="common">Potato late blight agent</name>
    <name type="synonym">Botrytis infestans</name>
    <dbReference type="NCBI Taxonomy" id="4787"/>
    <lineage>
        <taxon>Eukaryota</taxon>
        <taxon>Sar</taxon>
        <taxon>Stramenopiles</taxon>
        <taxon>Oomycota</taxon>
        <taxon>Peronosporomycetes</taxon>
        <taxon>Peronosporales</taxon>
        <taxon>Peronosporaceae</taxon>
        <taxon>Phytophthora</taxon>
    </lineage>
</organism>
<accession>A0A833WIS1</accession>
<evidence type="ECO:0000313" key="2">
    <source>
        <dbReference type="Proteomes" id="UP000602510"/>
    </source>
</evidence>
<protein>
    <submittedName>
        <fullName evidence="1">Uncharacterized protein</fullName>
    </submittedName>
</protein>
<proteinExistence type="predicted"/>
<keyword evidence="2" id="KW-1185">Reference proteome</keyword>
<comment type="caution">
    <text evidence="1">The sequence shown here is derived from an EMBL/GenBank/DDBJ whole genome shotgun (WGS) entry which is preliminary data.</text>
</comment>
<dbReference type="AlphaFoldDB" id="A0A833WIS1"/>
<reference evidence="1" key="1">
    <citation type="submission" date="2020-04" db="EMBL/GenBank/DDBJ databases">
        <title>Hybrid Assembly of Korean Phytophthora infestans isolates.</title>
        <authorList>
            <person name="Prokchorchik M."/>
            <person name="Lee Y."/>
            <person name="Seo J."/>
            <person name="Cho J.-H."/>
            <person name="Park Y.-E."/>
            <person name="Jang D.-C."/>
            <person name="Im J.-S."/>
            <person name="Choi J.-G."/>
            <person name="Park H.-J."/>
            <person name="Lee G.-B."/>
            <person name="Lee Y.-G."/>
            <person name="Hong S.-Y."/>
            <person name="Cho K."/>
            <person name="Sohn K.H."/>
        </authorList>
    </citation>
    <scope>NUCLEOTIDE SEQUENCE</scope>
    <source>
        <strain evidence="1">KR_1_A1</strain>
    </source>
</reference>
<gene>
    <name evidence="1" type="ORF">GN244_ATG11029</name>
</gene>
<dbReference type="Proteomes" id="UP000602510">
    <property type="component" value="Unassembled WGS sequence"/>
</dbReference>
<name>A0A833WIS1_PHYIN</name>
<dbReference type="EMBL" id="WSZM01000257">
    <property type="protein sequence ID" value="KAF4036935.1"/>
    <property type="molecule type" value="Genomic_DNA"/>
</dbReference>
<evidence type="ECO:0000313" key="1">
    <source>
        <dbReference type="EMBL" id="KAF4036935.1"/>
    </source>
</evidence>
<sequence length="71" mass="8046">MDQTPRPCYGSVFRHAECLHSAFCGPLQLNDKLELGEQCDIKALPQSFAALIRSRQLVRDGRMLRLIDQMG</sequence>